<dbReference type="InterPro" id="IPR012677">
    <property type="entry name" value="Nucleotide-bd_a/b_plait_sf"/>
</dbReference>
<reference evidence="8 9" key="1">
    <citation type="submission" date="2016-08" db="EMBL/GenBank/DDBJ databases">
        <authorList>
            <consortium name="Pathogen Informatics"/>
        </authorList>
    </citation>
    <scope>NUCLEOTIDE SEQUENCE [LARGE SCALE GENOMIC DNA]</scope>
    <source>
        <strain evidence="8 9">CB</strain>
    </source>
</reference>
<organism evidence="8 9">
    <name type="scientific">Plasmodium chabaudi chabaudi</name>
    <dbReference type="NCBI Taxonomy" id="31271"/>
    <lineage>
        <taxon>Eukaryota</taxon>
        <taxon>Sar</taxon>
        <taxon>Alveolata</taxon>
        <taxon>Apicomplexa</taxon>
        <taxon>Aconoidasida</taxon>
        <taxon>Haemosporida</taxon>
        <taxon>Plasmodiidae</taxon>
        <taxon>Plasmodium</taxon>
        <taxon>Plasmodium (Vinckeia)</taxon>
    </lineage>
</organism>
<dbReference type="PANTHER" id="PTHR40412:SF1">
    <property type="entry name" value="SF-ASSEMBLIN"/>
    <property type="match status" value="1"/>
</dbReference>
<name>A0A1D3RQS8_PLACU</name>
<evidence type="ECO:0000256" key="7">
    <source>
        <dbReference type="SAM" id="Coils"/>
    </source>
</evidence>
<evidence type="ECO:0000313" key="9">
    <source>
        <dbReference type="Proteomes" id="UP000195489"/>
    </source>
</evidence>
<dbReference type="EMBL" id="LT608153">
    <property type="protein sequence ID" value="SCN58578.1"/>
    <property type="molecule type" value="Genomic_DNA"/>
</dbReference>
<keyword evidence="3" id="KW-0963">Cytoplasm</keyword>
<evidence type="ECO:0000256" key="1">
    <source>
        <dbReference type="ARBA" id="ARBA00004245"/>
    </source>
</evidence>
<dbReference type="AlphaFoldDB" id="A0A1D3RQS8"/>
<keyword evidence="6" id="KW-0206">Cytoskeleton</keyword>
<dbReference type="GO" id="GO:0003676">
    <property type="term" value="F:nucleic acid binding"/>
    <property type="evidence" value="ECO:0007669"/>
    <property type="project" value="InterPro"/>
</dbReference>
<comment type="subcellular location">
    <subcellularLocation>
        <location evidence="1">Cytoplasm</location>
        <location evidence="1">Cytoskeleton</location>
    </subcellularLocation>
</comment>
<keyword evidence="5 7" id="KW-0175">Coiled coil</keyword>
<evidence type="ECO:0000256" key="4">
    <source>
        <dbReference type="ARBA" id="ARBA00022701"/>
    </source>
</evidence>
<keyword evidence="4" id="KW-0493">Microtubule</keyword>
<dbReference type="SUPFAM" id="SSF54928">
    <property type="entry name" value="RNA-binding domain, RBD"/>
    <property type="match status" value="1"/>
</dbReference>
<dbReference type="InterPro" id="IPR035979">
    <property type="entry name" value="RBD_domain_sf"/>
</dbReference>
<protein>
    <recommendedName>
        <fullName evidence="10">RNA-binding protein</fullName>
    </recommendedName>
</protein>
<proteinExistence type="inferred from homology"/>
<gene>
    <name evidence="8" type="ORF">PCHCB_000006300</name>
</gene>
<feature type="coiled-coil region" evidence="7">
    <location>
        <begin position="319"/>
        <end position="346"/>
    </location>
</feature>
<evidence type="ECO:0000313" key="8">
    <source>
        <dbReference type="EMBL" id="SCN58578.1"/>
    </source>
</evidence>
<dbReference type="Gene3D" id="3.30.70.330">
    <property type="match status" value="1"/>
</dbReference>
<accession>A0A1D3RQS8</accession>
<dbReference type="GO" id="GO:0005874">
    <property type="term" value="C:microtubule"/>
    <property type="evidence" value="ECO:0007669"/>
    <property type="project" value="UniProtKB-KW"/>
</dbReference>
<evidence type="ECO:0008006" key="10">
    <source>
        <dbReference type="Google" id="ProtNLM"/>
    </source>
</evidence>
<evidence type="ECO:0000256" key="5">
    <source>
        <dbReference type="ARBA" id="ARBA00023054"/>
    </source>
</evidence>
<sequence>MENDRMNNLQEHGDVNRGFNNMNYYNNNANGMNNGNGMNAGYYGGYEGQNNNFNMNTNNTGMYVNEESFKNNQNTNNNAMQNNFNMNNPNYNGGNYNNYSNYGVNYNMANNMNTANHMNSATSMSATNNMNAASHMNSASSMNTTNNMNNASSMNTISNSGYSSMGNVAPNYYQSDQYILNKKTAKILYIYNVTSEYSDENFIYSLCSIYGSVDTVSYMKGKNVFIVKFGSADDALNGYKNLPTHFKDFQYELRNESKKISYFSEKANSHKYISPNLSEKKFLSLSPEKREKIMSIKQKELLRKCKEKLNEYINMFNNKNITEDEKNKLQALIEHIKARIHALNNQCDNANLGGIQNQYLSNNYNNTYESNRNTNNISGNGNNPSISNNINYNNNNNNNIYTEGSTTIKINSLNNIQNNDDLSNYIIQNNSIFLNEHISYLSLFTFGEKYAIIKYSNQNAAKTVLNNCSMCNINAEFVPDDNGNQQGS</sequence>
<dbReference type="InterPro" id="IPR008374">
    <property type="entry name" value="SF_assemblin/giardin_b"/>
</dbReference>
<dbReference type="PANTHER" id="PTHR40412">
    <property type="entry name" value="SF-ASSEMBLIN"/>
    <property type="match status" value="1"/>
</dbReference>
<evidence type="ECO:0000256" key="2">
    <source>
        <dbReference type="ARBA" id="ARBA00005678"/>
    </source>
</evidence>
<dbReference type="GO" id="GO:0005200">
    <property type="term" value="F:structural constituent of cytoskeleton"/>
    <property type="evidence" value="ECO:0007669"/>
    <property type="project" value="InterPro"/>
</dbReference>
<evidence type="ECO:0000256" key="3">
    <source>
        <dbReference type="ARBA" id="ARBA00022490"/>
    </source>
</evidence>
<dbReference type="Proteomes" id="UP000195489">
    <property type="component" value="Chromosome 1"/>
</dbReference>
<evidence type="ECO:0000256" key="6">
    <source>
        <dbReference type="ARBA" id="ARBA00023212"/>
    </source>
</evidence>
<comment type="similarity">
    <text evidence="2">Belongs to the SF-assemblin family.</text>
</comment>